<evidence type="ECO:0000259" key="2">
    <source>
        <dbReference type="Pfam" id="PF05532"/>
    </source>
</evidence>
<evidence type="ECO:0000313" key="4">
    <source>
        <dbReference type="Proteomes" id="UP000422569"/>
    </source>
</evidence>
<dbReference type="SUPFAM" id="SSF69047">
    <property type="entry name" value="Hypothetical protein YjbJ"/>
    <property type="match status" value="2"/>
</dbReference>
<proteinExistence type="inferred from homology"/>
<dbReference type="KEGG" id="mpar:F7D14_07255"/>
<dbReference type="EMBL" id="CP044331">
    <property type="protein sequence ID" value="QGM97289.1"/>
    <property type="molecule type" value="Genomic_DNA"/>
</dbReference>
<feature type="domain" description="CsbD-like" evidence="2">
    <location>
        <begin position="4"/>
        <end position="55"/>
    </location>
</feature>
<comment type="similarity">
    <text evidence="1">Belongs to the UPF0337 (CsbD) family.</text>
</comment>
<dbReference type="PANTHER" id="PTHR34977">
    <property type="entry name" value="UPF0337 PROTEIN YJBJ"/>
    <property type="match status" value="1"/>
</dbReference>
<name>A0A6B8M6G6_9HYPH</name>
<keyword evidence="4" id="KW-1185">Reference proteome</keyword>
<dbReference type="Pfam" id="PF05532">
    <property type="entry name" value="CsbD"/>
    <property type="match status" value="2"/>
</dbReference>
<evidence type="ECO:0000313" key="3">
    <source>
        <dbReference type="EMBL" id="QGM97289.1"/>
    </source>
</evidence>
<protein>
    <submittedName>
        <fullName evidence="3">CsbD family protein</fullName>
    </submittedName>
</protein>
<dbReference type="InterPro" id="IPR008462">
    <property type="entry name" value="CsbD"/>
</dbReference>
<dbReference type="AlphaFoldDB" id="A0A6B8M6G6"/>
<dbReference type="PANTHER" id="PTHR34977:SF1">
    <property type="entry name" value="UPF0337 PROTEIN YJBJ"/>
    <property type="match status" value="1"/>
</dbReference>
<organism evidence="3 4">
    <name type="scientific">Methylocystis parvus</name>
    <dbReference type="NCBI Taxonomy" id="134"/>
    <lineage>
        <taxon>Bacteria</taxon>
        <taxon>Pseudomonadati</taxon>
        <taxon>Pseudomonadota</taxon>
        <taxon>Alphaproteobacteria</taxon>
        <taxon>Hyphomicrobiales</taxon>
        <taxon>Methylocystaceae</taxon>
        <taxon>Methylocystis</taxon>
    </lineage>
</organism>
<gene>
    <name evidence="3" type="ORF">F7D14_07255</name>
</gene>
<dbReference type="Gene3D" id="1.10.1470.10">
    <property type="entry name" value="YjbJ"/>
    <property type="match status" value="2"/>
</dbReference>
<dbReference type="InterPro" id="IPR050423">
    <property type="entry name" value="UPF0337_stress_rsp"/>
</dbReference>
<reference evidence="3 4" key="1">
    <citation type="submission" date="2019-09" db="EMBL/GenBank/DDBJ databases">
        <title>Isolation and complete genome sequencing of Methylocystis species.</title>
        <authorList>
            <person name="Rumah B.L."/>
            <person name="Stead C.E."/>
            <person name="Stevens B.C."/>
            <person name="Minton N.P."/>
            <person name="Grosse-Honebrink A."/>
            <person name="Zhang Y."/>
        </authorList>
    </citation>
    <scope>NUCLEOTIDE SEQUENCE [LARGE SCALE GENOMIC DNA]</scope>
    <source>
        <strain evidence="3 4">BRCS2</strain>
    </source>
</reference>
<feature type="domain" description="CsbD-like" evidence="2">
    <location>
        <begin position="69"/>
        <end position="121"/>
    </location>
</feature>
<evidence type="ECO:0000256" key="1">
    <source>
        <dbReference type="ARBA" id="ARBA00009129"/>
    </source>
</evidence>
<dbReference type="Proteomes" id="UP000422569">
    <property type="component" value="Chromosome"/>
</dbReference>
<dbReference type="InterPro" id="IPR036629">
    <property type="entry name" value="YjbJ_sf"/>
</dbReference>
<accession>A0A6B8M6G6</accession>
<sequence>MDWDRIAGNWKQFTGSIKEQWAKLTDDDLAQIAGKREQLEGKLQELYGHGKENVTKEIDEFIARHKSWDGIAGNWKQFTGSIKEQWGKLTDDDLAQINGRREQLEGKLQELYGRGKHEAKKEIDDFLARL</sequence>